<comment type="subcellular location">
    <subcellularLocation>
        <location evidence="1">Cell inner membrane</location>
        <topology evidence="1">Multi-pass membrane protein</topology>
    </subcellularLocation>
</comment>
<evidence type="ECO:0000256" key="7">
    <source>
        <dbReference type="ARBA" id="ARBA00023136"/>
    </source>
</evidence>
<dbReference type="PANTHER" id="PTHR39342">
    <property type="entry name" value="UPF0283 MEMBRANE PROTEIN YCJF"/>
    <property type="match status" value="1"/>
</dbReference>
<gene>
    <name evidence="10" type="ORF">X474_12650</name>
</gene>
<protein>
    <submittedName>
        <fullName evidence="10">Uncharacterized protein</fullName>
    </submittedName>
</protein>
<keyword evidence="3" id="KW-1003">Cell membrane</keyword>
<dbReference type="GO" id="GO:0005886">
    <property type="term" value="C:plasma membrane"/>
    <property type="evidence" value="ECO:0007669"/>
    <property type="project" value="UniProtKB-SubCell"/>
</dbReference>
<feature type="region of interest" description="Disordered" evidence="8">
    <location>
        <begin position="1"/>
        <end position="60"/>
    </location>
</feature>
<reference evidence="10 11" key="1">
    <citation type="submission" date="2013-11" db="EMBL/GenBank/DDBJ databases">
        <title>Metagenomic analysis of a methanogenic consortium involved in long chain n-alkane degradation.</title>
        <authorList>
            <person name="Davidova I.A."/>
            <person name="Callaghan A.V."/>
            <person name="Wawrik B."/>
            <person name="Pruitt S."/>
            <person name="Marks C."/>
            <person name="Duncan K.E."/>
            <person name="Suflita J.M."/>
        </authorList>
    </citation>
    <scope>NUCLEOTIDE SEQUENCE [LARGE SCALE GENOMIC DNA]</scope>
    <source>
        <strain evidence="10 11">SPR</strain>
    </source>
</reference>
<name>A0A0D2GGE1_9BACT</name>
<keyword evidence="6 9" id="KW-1133">Transmembrane helix</keyword>
<evidence type="ECO:0000256" key="2">
    <source>
        <dbReference type="ARBA" id="ARBA00008255"/>
    </source>
</evidence>
<evidence type="ECO:0000313" key="11">
    <source>
        <dbReference type="Proteomes" id="UP000032233"/>
    </source>
</evidence>
<dbReference type="OrthoDB" id="257622at2"/>
<evidence type="ECO:0000256" key="4">
    <source>
        <dbReference type="ARBA" id="ARBA00022519"/>
    </source>
</evidence>
<feature type="transmembrane region" description="Helical" evidence="9">
    <location>
        <begin position="141"/>
        <end position="160"/>
    </location>
</feature>
<evidence type="ECO:0000256" key="1">
    <source>
        <dbReference type="ARBA" id="ARBA00004429"/>
    </source>
</evidence>
<evidence type="ECO:0000256" key="6">
    <source>
        <dbReference type="ARBA" id="ARBA00022989"/>
    </source>
</evidence>
<dbReference type="RefSeq" id="WP_044348900.1">
    <property type="nucleotide sequence ID" value="NZ_AZAC01000014.1"/>
</dbReference>
<evidence type="ECO:0000256" key="8">
    <source>
        <dbReference type="SAM" id="MobiDB-lite"/>
    </source>
</evidence>
<evidence type="ECO:0000313" key="10">
    <source>
        <dbReference type="EMBL" id="KIX13967.1"/>
    </source>
</evidence>
<evidence type="ECO:0000256" key="9">
    <source>
        <dbReference type="SAM" id="Phobius"/>
    </source>
</evidence>
<organism evidence="10 11">
    <name type="scientific">Dethiosulfatarculus sandiegensis</name>
    <dbReference type="NCBI Taxonomy" id="1429043"/>
    <lineage>
        <taxon>Bacteria</taxon>
        <taxon>Pseudomonadati</taxon>
        <taxon>Thermodesulfobacteriota</taxon>
        <taxon>Desulfarculia</taxon>
        <taxon>Desulfarculales</taxon>
        <taxon>Desulfarculaceae</taxon>
        <taxon>Dethiosulfatarculus</taxon>
    </lineage>
</organism>
<evidence type="ECO:0000256" key="5">
    <source>
        <dbReference type="ARBA" id="ARBA00022692"/>
    </source>
</evidence>
<dbReference type="InterPro" id="IPR021147">
    <property type="entry name" value="DUF697"/>
</dbReference>
<dbReference type="PANTHER" id="PTHR39342:SF1">
    <property type="entry name" value="UPF0283 MEMBRANE PROTEIN YCJF"/>
    <property type="match status" value="1"/>
</dbReference>
<dbReference type="InParanoid" id="A0A0D2GGE1"/>
<dbReference type="Pfam" id="PF05128">
    <property type="entry name" value="DUF697"/>
    <property type="match status" value="1"/>
</dbReference>
<feature type="transmembrane region" description="Helical" evidence="9">
    <location>
        <begin position="310"/>
        <end position="330"/>
    </location>
</feature>
<comment type="caution">
    <text evidence="10">The sequence shown here is derived from an EMBL/GenBank/DDBJ whole genome shotgun (WGS) entry which is preliminary data.</text>
</comment>
<dbReference type="FunCoup" id="A0A0D2GGE1">
    <property type="interactions" value="46"/>
</dbReference>
<keyword evidence="7 9" id="KW-0472">Membrane</keyword>
<accession>A0A0D2GGE1</accession>
<dbReference type="AlphaFoldDB" id="A0A0D2GGE1"/>
<dbReference type="STRING" id="1429043.X474_12650"/>
<dbReference type="Proteomes" id="UP000032233">
    <property type="component" value="Unassembled WGS sequence"/>
</dbReference>
<dbReference type="InterPro" id="IPR006507">
    <property type="entry name" value="UPF0283"/>
</dbReference>
<dbReference type="EMBL" id="AZAC01000014">
    <property type="protein sequence ID" value="KIX13967.1"/>
    <property type="molecule type" value="Genomic_DNA"/>
</dbReference>
<sequence length="400" mass="43868">MTVKTPRPPSEQENRAAPEEWVADPNQAGPALTDKQTSRPAPAPEPELGMPNQPLGQAEQVPNGKSLLLDTRARQNAEMEEKVLANLQKQTGRAPGWLNFSWLKHLVLGLCGLSLVVLATQALSFISLLQGLPDWARYGGYGLMGLLCLLVLWSLGRFLISYMLLRQSPRISLTALRSLEQRANLRQKAHDLLKDAQEQLCGLLTDYPLKGRKKKKTQALGFSDEEIEQMAKVRKHLLELASEESTEAWLMQFEKTFLEPLDQAAKKRITRRAWLVSLKTAAAPSGFLSAAIVVINAYQLMNELCAIYQLRTGGMGTVSILLRIFVNAFAASQMEEWMDQATQGIIGTAATGTDAAAAFFKVLAGGIMSRAAEGGANAFLLIRLGAAGMHYLRPLTEKTA</sequence>
<keyword evidence="11" id="KW-1185">Reference proteome</keyword>
<feature type="transmembrane region" description="Helical" evidence="9">
    <location>
        <begin position="106"/>
        <end position="129"/>
    </location>
</feature>
<comment type="similarity">
    <text evidence="2">Belongs to the UPF0283 family.</text>
</comment>
<keyword evidence="5 9" id="KW-0812">Transmembrane</keyword>
<feature type="transmembrane region" description="Helical" evidence="9">
    <location>
        <begin position="276"/>
        <end position="298"/>
    </location>
</feature>
<evidence type="ECO:0000256" key="3">
    <source>
        <dbReference type="ARBA" id="ARBA00022475"/>
    </source>
</evidence>
<proteinExistence type="inferred from homology"/>
<keyword evidence="4" id="KW-0997">Cell inner membrane</keyword>